<organism evidence="4 5">
    <name type="scientific">Nitrolancea hollandica Lb</name>
    <dbReference type="NCBI Taxonomy" id="1129897"/>
    <lineage>
        <taxon>Bacteria</taxon>
        <taxon>Pseudomonadati</taxon>
        <taxon>Thermomicrobiota</taxon>
        <taxon>Thermomicrobia</taxon>
        <taxon>Sphaerobacterales</taxon>
        <taxon>Sphaerobacterineae</taxon>
        <taxon>Sphaerobacteraceae</taxon>
        <taxon>Nitrolancea</taxon>
    </lineage>
</organism>
<dbReference type="InterPro" id="IPR003593">
    <property type="entry name" value="AAA+_ATPase"/>
</dbReference>
<dbReference type="PROSITE" id="PS50893">
    <property type="entry name" value="ABC_TRANSPORTER_2"/>
    <property type="match status" value="1"/>
</dbReference>
<evidence type="ECO:0000313" key="4">
    <source>
        <dbReference type="EMBL" id="CCF85755.1"/>
    </source>
</evidence>
<evidence type="ECO:0000256" key="1">
    <source>
        <dbReference type="ARBA" id="ARBA00022741"/>
    </source>
</evidence>
<gene>
    <name evidence="4" type="ORF">NITHO_5600005</name>
</gene>
<dbReference type="Proteomes" id="UP000004221">
    <property type="component" value="Unassembled WGS sequence"/>
</dbReference>
<dbReference type="Gene3D" id="3.40.50.300">
    <property type="entry name" value="P-loop containing nucleotide triphosphate hydrolases"/>
    <property type="match status" value="1"/>
</dbReference>
<protein>
    <submittedName>
        <fullName evidence="4">ABC-type multidrug transport system, ATPase component</fullName>
        <ecNumber evidence="4">3.6.3.-</ecNumber>
    </submittedName>
</protein>
<evidence type="ECO:0000313" key="5">
    <source>
        <dbReference type="Proteomes" id="UP000004221"/>
    </source>
</evidence>
<name>I4EM42_9BACT</name>
<accession>I4EM42</accession>
<dbReference type="EMBL" id="CAGS01000513">
    <property type="protein sequence ID" value="CCF85755.1"/>
    <property type="molecule type" value="Genomic_DNA"/>
</dbReference>
<evidence type="ECO:0000256" key="2">
    <source>
        <dbReference type="ARBA" id="ARBA00022840"/>
    </source>
</evidence>
<dbReference type="EC" id="3.6.3.-" evidence="4"/>
<dbReference type="Pfam" id="PF00005">
    <property type="entry name" value="ABC_tran"/>
    <property type="match status" value="1"/>
</dbReference>
<sequence>MAANEFVGPIIEVNDLVKKFGDTVAVAGISFTIDPGEVFGLLGPNGAGKSTTIQVLTTLIPPTSGEVRIAGLDVRRDGGLIRQLLGYVPQSLSADGALTGYENLLVVAKLLGLNRKERKHRIQDILALLQLEDAADRLVQHYSGGMVRRLEIGQAILHRPHILILDEPTIGLDPIARRSVWETLEELRCETGMTMLVTTHYMEEAEEYCQRVAIMNLGRIVAIGTPGELKASIGRPEGTLEDVFTAVTGNTLESGGSFHDIRQLRRRAGRFS</sequence>
<keyword evidence="5" id="KW-1185">Reference proteome</keyword>
<dbReference type="GO" id="GO:0016887">
    <property type="term" value="F:ATP hydrolysis activity"/>
    <property type="evidence" value="ECO:0007669"/>
    <property type="project" value="InterPro"/>
</dbReference>
<comment type="caution">
    <text evidence="4">The sequence shown here is derived from an EMBL/GenBank/DDBJ whole genome shotgun (WGS) entry which is preliminary data.</text>
</comment>
<proteinExistence type="predicted"/>
<dbReference type="SUPFAM" id="SSF52540">
    <property type="entry name" value="P-loop containing nucleoside triphosphate hydrolases"/>
    <property type="match status" value="1"/>
</dbReference>
<dbReference type="GO" id="GO:0005524">
    <property type="term" value="F:ATP binding"/>
    <property type="evidence" value="ECO:0007669"/>
    <property type="project" value="UniProtKB-KW"/>
</dbReference>
<dbReference type="SMART" id="SM00382">
    <property type="entry name" value="AAA"/>
    <property type="match status" value="1"/>
</dbReference>
<reference evidence="4 5" key="1">
    <citation type="journal article" date="2012" name="ISME J.">
        <title>Nitrification expanded: discovery, physiology and genomics of a nitrite-oxidizing bacterium from the phylum Chloroflexi.</title>
        <authorList>
            <person name="Sorokin D.Y."/>
            <person name="Lucker S."/>
            <person name="Vejmelkova D."/>
            <person name="Kostrikina N.A."/>
            <person name="Kleerebezem R."/>
            <person name="Rijpstra W.I."/>
            <person name="Damste J.S."/>
            <person name="Le Paslier D."/>
            <person name="Muyzer G."/>
            <person name="Wagner M."/>
            <person name="van Loosdrecht M.C."/>
            <person name="Daims H."/>
        </authorList>
    </citation>
    <scope>NUCLEOTIDE SEQUENCE [LARGE SCALE GENOMIC DNA]</scope>
    <source>
        <strain evidence="5">none</strain>
    </source>
</reference>
<dbReference type="InterPro" id="IPR027417">
    <property type="entry name" value="P-loop_NTPase"/>
</dbReference>
<evidence type="ECO:0000259" key="3">
    <source>
        <dbReference type="PROSITE" id="PS50893"/>
    </source>
</evidence>
<keyword evidence="1" id="KW-0547">Nucleotide-binding</keyword>
<dbReference type="AlphaFoldDB" id="I4EM42"/>
<keyword evidence="4" id="KW-0378">Hydrolase</keyword>
<dbReference type="InterPro" id="IPR003439">
    <property type="entry name" value="ABC_transporter-like_ATP-bd"/>
</dbReference>
<dbReference type="PANTHER" id="PTHR43582:SF2">
    <property type="entry name" value="LINEARMYCIN RESISTANCE ATP-BINDING PROTEIN LNRL"/>
    <property type="match status" value="1"/>
</dbReference>
<keyword evidence="2" id="KW-0067">ATP-binding</keyword>
<dbReference type="PANTHER" id="PTHR43582">
    <property type="entry name" value="LINEARMYCIN RESISTANCE ATP-BINDING PROTEIN LNRL"/>
    <property type="match status" value="1"/>
</dbReference>
<feature type="domain" description="ABC transporter" evidence="3">
    <location>
        <begin position="11"/>
        <end position="242"/>
    </location>
</feature>